<reference evidence="10 11" key="2">
    <citation type="journal article" date="2015" name="Stand. Genomic Sci.">
        <title>High quality draft genomic sequence of Arenimonas donghaensis DSM 18148(T).</title>
        <authorList>
            <person name="Chen F."/>
            <person name="Wang H."/>
            <person name="Cao Y."/>
            <person name="Li X."/>
            <person name="Wang G."/>
        </authorList>
    </citation>
    <scope>NUCLEOTIDE SEQUENCE [LARGE SCALE GENOMIC DNA]</scope>
    <source>
        <strain evidence="10 11">HO3-R19</strain>
    </source>
</reference>
<protein>
    <recommendedName>
        <fullName evidence="9">Protein translocase subunit SecE</fullName>
    </recommendedName>
</protein>
<gene>
    <name evidence="9" type="primary">secE</name>
    <name evidence="10" type="ORF">N788_13455</name>
</gene>
<evidence type="ECO:0000256" key="9">
    <source>
        <dbReference type="HAMAP-Rule" id="MF_00422"/>
    </source>
</evidence>
<dbReference type="PANTHER" id="PTHR33910:SF1">
    <property type="entry name" value="PROTEIN TRANSLOCASE SUBUNIT SECE"/>
    <property type="match status" value="1"/>
</dbReference>
<keyword evidence="7 9" id="KW-0811">Translocation</keyword>
<feature type="transmembrane region" description="Helical" evidence="9">
    <location>
        <begin position="98"/>
        <end position="120"/>
    </location>
</feature>
<dbReference type="InterPro" id="IPR005807">
    <property type="entry name" value="SecE_bac"/>
</dbReference>
<sequence length="126" mass="13628">MNTKVEHSQQAASPADVAKYVLAAAVLVGSLVAFYYFGQWPGLLRGLMVAAAVVVAGAIVAFTAKGEKARDFISESMFELRKVVWPTRQETTRTTGMVLVVVVIVALVLSGFDMVISWLIRLLLGQ</sequence>
<evidence type="ECO:0000256" key="4">
    <source>
        <dbReference type="ARBA" id="ARBA00022692"/>
    </source>
</evidence>
<keyword evidence="5 9" id="KW-0653">Protein transport</keyword>
<keyword evidence="4 9" id="KW-0812">Transmembrane</keyword>
<evidence type="ECO:0000256" key="2">
    <source>
        <dbReference type="ARBA" id="ARBA00022448"/>
    </source>
</evidence>
<comment type="subcellular location">
    <subcellularLocation>
        <location evidence="1">Membrane</location>
    </subcellularLocation>
</comment>
<dbReference type="Proteomes" id="UP000029085">
    <property type="component" value="Unassembled WGS sequence"/>
</dbReference>
<dbReference type="OrthoDB" id="9806365at2"/>
<evidence type="ECO:0000256" key="8">
    <source>
        <dbReference type="ARBA" id="ARBA00023136"/>
    </source>
</evidence>
<dbReference type="GO" id="GO:0009306">
    <property type="term" value="P:protein secretion"/>
    <property type="evidence" value="ECO:0007669"/>
    <property type="project" value="UniProtKB-UniRule"/>
</dbReference>
<dbReference type="AlphaFoldDB" id="A0A087MHL9"/>
<evidence type="ECO:0000313" key="11">
    <source>
        <dbReference type="Proteomes" id="UP000029085"/>
    </source>
</evidence>
<dbReference type="PATRIC" id="fig|1121014.3.peg.1748"/>
<dbReference type="InterPro" id="IPR001901">
    <property type="entry name" value="Translocase_SecE/Sec61-g"/>
</dbReference>
<dbReference type="GO" id="GO:0065002">
    <property type="term" value="P:intracellular protein transmembrane transport"/>
    <property type="evidence" value="ECO:0007669"/>
    <property type="project" value="UniProtKB-UniRule"/>
</dbReference>
<keyword evidence="8 9" id="KW-0472">Membrane</keyword>
<comment type="function">
    <text evidence="9">Essential subunit of the Sec protein translocation channel SecYEG. Clamps together the 2 halves of SecY. May contact the channel plug during translocation.</text>
</comment>
<keyword evidence="11" id="KW-1185">Reference proteome</keyword>
<dbReference type="RefSeq" id="WP_034223975.1">
    <property type="nucleotide sequence ID" value="NZ_AVCJ01000019.1"/>
</dbReference>
<keyword evidence="2 9" id="KW-0813">Transport</keyword>
<comment type="caution">
    <text evidence="9">Lacks conserved residue(s) required for the propagation of feature annotation.</text>
</comment>
<evidence type="ECO:0000256" key="3">
    <source>
        <dbReference type="ARBA" id="ARBA00022475"/>
    </source>
</evidence>
<evidence type="ECO:0000256" key="7">
    <source>
        <dbReference type="ARBA" id="ARBA00023010"/>
    </source>
</evidence>
<name>A0A087MHL9_9GAMM</name>
<dbReference type="NCBIfam" id="TIGR00964">
    <property type="entry name" value="secE_bact"/>
    <property type="match status" value="1"/>
</dbReference>
<proteinExistence type="inferred from homology"/>
<dbReference type="HAMAP" id="MF_00422">
    <property type="entry name" value="SecE"/>
    <property type="match status" value="1"/>
</dbReference>
<dbReference type="GO" id="GO:0043952">
    <property type="term" value="P:protein transport by the Sec complex"/>
    <property type="evidence" value="ECO:0007669"/>
    <property type="project" value="UniProtKB-UniRule"/>
</dbReference>
<evidence type="ECO:0000256" key="1">
    <source>
        <dbReference type="ARBA" id="ARBA00004370"/>
    </source>
</evidence>
<dbReference type="Gene3D" id="1.20.5.1030">
    <property type="entry name" value="Preprotein translocase secy subunit"/>
    <property type="match status" value="1"/>
</dbReference>
<feature type="transmembrane region" description="Helical" evidence="9">
    <location>
        <begin position="20"/>
        <end position="37"/>
    </location>
</feature>
<dbReference type="PANTHER" id="PTHR33910">
    <property type="entry name" value="PROTEIN TRANSLOCASE SUBUNIT SECE"/>
    <property type="match status" value="1"/>
</dbReference>
<dbReference type="InterPro" id="IPR038379">
    <property type="entry name" value="SecE_sf"/>
</dbReference>
<feature type="transmembrane region" description="Helical" evidence="9">
    <location>
        <begin position="43"/>
        <end position="64"/>
    </location>
</feature>
<dbReference type="Pfam" id="PF00584">
    <property type="entry name" value="SecE"/>
    <property type="match status" value="1"/>
</dbReference>
<accession>A0A087MHL9</accession>
<comment type="caution">
    <text evidence="10">The sequence shown here is derived from an EMBL/GenBank/DDBJ whole genome shotgun (WGS) entry which is preliminary data.</text>
</comment>
<reference evidence="11" key="1">
    <citation type="submission" date="2013-08" db="EMBL/GenBank/DDBJ databases">
        <title>Genome sequencing of Arenimonas donghaensis.</title>
        <authorList>
            <person name="Chen F."/>
            <person name="Wang G."/>
        </authorList>
    </citation>
    <scope>NUCLEOTIDE SEQUENCE [LARGE SCALE GENOMIC DNA]</scope>
    <source>
        <strain evidence="11">HO3-R19</strain>
    </source>
</reference>
<evidence type="ECO:0000256" key="5">
    <source>
        <dbReference type="ARBA" id="ARBA00022927"/>
    </source>
</evidence>
<comment type="subunit">
    <text evidence="9">Component of the Sec protein translocase complex. Heterotrimer consisting of SecY, SecE and SecG subunits. The heterotrimers can form oligomers, although 1 heterotrimer is thought to be able to translocate proteins. Interacts with the ribosome. Interacts with SecDF, and other proteins may be involved. Interacts with SecA.</text>
</comment>
<keyword evidence="3 9" id="KW-1003">Cell membrane</keyword>
<evidence type="ECO:0000313" key="10">
    <source>
        <dbReference type="EMBL" id="KFL36372.1"/>
    </source>
</evidence>
<evidence type="ECO:0000256" key="6">
    <source>
        <dbReference type="ARBA" id="ARBA00022989"/>
    </source>
</evidence>
<dbReference type="GO" id="GO:0008320">
    <property type="term" value="F:protein transmembrane transporter activity"/>
    <property type="evidence" value="ECO:0007669"/>
    <property type="project" value="UniProtKB-UniRule"/>
</dbReference>
<dbReference type="EMBL" id="AVCJ01000019">
    <property type="protein sequence ID" value="KFL36372.1"/>
    <property type="molecule type" value="Genomic_DNA"/>
</dbReference>
<dbReference type="GO" id="GO:0005886">
    <property type="term" value="C:plasma membrane"/>
    <property type="evidence" value="ECO:0007669"/>
    <property type="project" value="UniProtKB-UniRule"/>
</dbReference>
<organism evidence="10 11">
    <name type="scientific">Arenimonas donghaensis DSM 18148 = HO3-R19</name>
    <dbReference type="NCBI Taxonomy" id="1121014"/>
    <lineage>
        <taxon>Bacteria</taxon>
        <taxon>Pseudomonadati</taxon>
        <taxon>Pseudomonadota</taxon>
        <taxon>Gammaproteobacteria</taxon>
        <taxon>Lysobacterales</taxon>
        <taxon>Lysobacteraceae</taxon>
        <taxon>Arenimonas</taxon>
    </lineage>
</organism>
<comment type="similarity">
    <text evidence="9">Belongs to the SecE/SEC61-gamma family.</text>
</comment>
<dbReference type="STRING" id="1121014.N788_13455"/>
<dbReference type="PROSITE" id="PS01067">
    <property type="entry name" value="SECE_SEC61G"/>
    <property type="match status" value="1"/>
</dbReference>
<dbReference type="PRINTS" id="PR01650">
    <property type="entry name" value="SECETRNLCASE"/>
</dbReference>
<keyword evidence="6 9" id="KW-1133">Transmembrane helix</keyword>
<dbReference type="GO" id="GO:0006605">
    <property type="term" value="P:protein targeting"/>
    <property type="evidence" value="ECO:0007669"/>
    <property type="project" value="UniProtKB-UniRule"/>
</dbReference>